<dbReference type="CDD" id="cd06848">
    <property type="entry name" value="GCS_H"/>
    <property type="match status" value="1"/>
</dbReference>
<dbReference type="PANTHER" id="PTHR11715">
    <property type="entry name" value="GLYCINE CLEAVAGE SYSTEM H PROTEIN"/>
    <property type="match status" value="1"/>
</dbReference>
<dbReference type="GO" id="GO:0009249">
    <property type="term" value="P:protein lipoylation"/>
    <property type="evidence" value="ECO:0007669"/>
    <property type="project" value="TreeGrafter"/>
</dbReference>
<accession>A0A8S0VYB5</accession>
<dbReference type="Pfam" id="PF01597">
    <property type="entry name" value="GCV_H"/>
    <property type="match status" value="1"/>
</dbReference>
<organism evidence="6">
    <name type="scientific">Acididesulfobacillus acetoxydans</name>
    <dbReference type="NCBI Taxonomy" id="1561005"/>
    <lineage>
        <taxon>Bacteria</taxon>
        <taxon>Bacillati</taxon>
        <taxon>Bacillota</taxon>
        <taxon>Clostridia</taxon>
        <taxon>Eubacteriales</taxon>
        <taxon>Peptococcaceae</taxon>
        <taxon>Acididesulfobacillus</taxon>
    </lineage>
</organism>
<name>A0A8S0VYB5_9FIRM</name>
<dbReference type="NCBIfam" id="TIGR00527">
    <property type="entry name" value="gcvH"/>
    <property type="match status" value="1"/>
</dbReference>
<protein>
    <recommendedName>
        <fullName evidence="3">Glycine cleavage system H protein</fullName>
    </recommendedName>
</protein>
<dbReference type="GO" id="GO:0005829">
    <property type="term" value="C:cytosol"/>
    <property type="evidence" value="ECO:0007669"/>
    <property type="project" value="TreeGrafter"/>
</dbReference>
<feature type="modified residue" description="N6-lipoyllysine" evidence="3 4">
    <location>
        <position position="63"/>
    </location>
</feature>
<dbReference type="GO" id="GO:0019464">
    <property type="term" value="P:glycine decarboxylation via glycine cleavage system"/>
    <property type="evidence" value="ECO:0007669"/>
    <property type="project" value="UniProtKB-UniRule"/>
</dbReference>
<evidence type="ECO:0000256" key="3">
    <source>
        <dbReference type="HAMAP-Rule" id="MF_00272"/>
    </source>
</evidence>
<dbReference type="SUPFAM" id="SSF51230">
    <property type="entry name" value="Single hybrid motif"/>
    <property type="match status" value="1"/>
</dbReference>
<evidence type="ECO:0000313" key="8">
    <source>
        <dbReference type="Proteomes" id="UP001071230"/>
    </source>
</evidence>
<dbReference type="PANTHER" id="PTHR11715:SF3">
    <property type="entry name" value="GLYCINE CLEAVAGE SYSTEM H PROTEIN-RELATED"/>
    <property type="match status" value="1"/>
</dbReference>
<dbReference type="PROSITE" id="PS50968">
    <property type="entry name" value="BIOTINYL_LIPOYL"/>
    <property type="match status" value="1"/>
</dbReference>
<reference evidence="7" key="1">
    <citation type="submission" date="2014-11" db="EMBL/GenBank/DDBJ databases">
        <authorList>
            <person name="Hornung B.V."/>
        </authorList>
    </citation>
    <scope>NUCLEOTIDE SEQUENCE</scope>
    <source>
        <strain evidence="7">INE</strain>
    </source>
</reference>
<dbReference type="Proteomes" id="UP000836597">
    <property type="component" value="Chromosome"/>
</dbReference>
<comment type="cofactor">
    <cofactor evidence="3">
        <name>(R)-lipoate</name>
        <dbReference type="ChEBI" id="CHEBI:83088"/>
    </cofactor>
    <text evidence="3">Binds 1 lipoyl cofactor covalently.</text>
</comment>
<keyword evidence="2 3" id="KW-0450">Lipoyl</keyword>
<dbReference type="GO" id="GO:0005960">
    <property type="term" value="C:glycine cleavage complex"/>
    <property type="evidence" value="ECO:0007669"/>
    <property type="project" value="InterPro"/>
</dbReference>
<gene>
    <name evidence="3" type="primary">gcvH</name>
    <name evidence="7" type="ORF">DEACI_0163</name>
    <name evidence="6" type="ORF">DEACI_3686</name>
</gene>
<comment type="subunit">
    <text evidence="3">The glycine cleavage system is composed of four proteins: P, T, L and H.</text>
</comment>
<dbReference type="InterPro" id="IPR002930">
    <property type="entry name" value="GCV_H"/>
</dbReference>
<proteinExistence type="inferred from homology"/>
<dbReference type="InterPro" id="IPR011053">
    <property type="entry name" value="Single_hybrid_motif"/>
</dbReference>
<dbReference type="HAMAP" id="MF_00272">
    <property type="entry name" value="GcvH"/>
    <property type="match status" value="1"/>
</dbReference>
<dbReference type="EMBL" id="CDGJ01000003">
    <property type="protein sequence ID" value="CEJ05744.1"/>
    <property type="molecule type" value="Genomic_DNA"/>
</dbReference>
<dbReference type="InterPro" id="IPR033753">
    <property type="entry name" value="GCV_H/Fam206"/>
</dbReference>
<dbReference type="Proteomes" id="UP001071230">
    <property type="component" value="Unassembled WGS sequence"/>
</dbReference>
<comment type="function">
    <text evidence="3">The glycine cleavage system catalyzes the degradation of glycine. The H protein shuttles the methylamine group of glycine from the P protein to the T protein.</text>
</comment>
<comment type="similarity">
    <text evidence="1 3">Belongs to the GcvH family.</text>
</comment>
<dbReference type="KEGG" id="aacx:DEACI_3686"/>
<evidence type="ECO:0000256" key="4">
    <source>
        <dbReference type="PIRSR" id="PIRSR617453-50"/>
    </source>
</evidence>
<evidence type="ECO:0000259" key="5">
    <source>
        <dbReference type="PROSITE" id="PS50968"/>
    </source>
</evidence>
<feature type="domain" description="Lipoyl-binding" evidence="5">
    <location>
        <begin position="22"/>
        <end position="104"/>
    </location>
</feature>
<keyword evidence="8" id="KW-1185">Reference proteome</keyword>
<evidence type="ECO:0000256" key="1">
    <source>
        <dbReference type="ARBA" id="ARBA00009249"/>
    </source>
</evidence>
<dbReference type="EMBL" id="LR746496">
    <property type="protein sequence ID" value="CAA7602863.1"/>
    <property type="molecule type" value="Genomic_DNA"/>
</dbReference>
<dbReference type="InterPro" id="IPR017453">
    <property type="entry name" value="GCV_H_sub"/>
</dbReference>
<dbReference type="Gene3D" id="2.40.50.100">
    <property type="match status" value="1"/>
</dbReference>
<evidence type="ECO:0000313" key="7">
    <source>
        <dbReference type="EMBL" id="CEJ05744.1"/>
    </source>
</evidence>
<dbReference type="AlphaFoldDB" id="A0A8S0VYB5"/>
<dbReference type="NCBIfam" id="NF002270">
    <property type="entry name" value="PRK01202.1"/>
    <property type="match status" value="1"/>
</dbReference>
<dbReference type="InterPro" id="IPR000089">
    <property type="entry name" value="Biotin_lipoyl"/>
</dbReference>
<evidence type="ECO:0000256" key="2">
    <source>
        <dbReference type="ARBA" id="ARBA00022823"/>
    </source>
</evidence>
<dbReference type="RefSeq" id="WP_240986169.1">
    <property type="nucleotide sequence ID" value="NZ_CDGJ01000003.1"/>
</dbReference>
<reference evidence="6" key="2">
    <citation type="submission" date="2020-01" db="EMBL/GenBank/DDBJ databases">
        <authorList>
            <person name="Hornung B."/>
        </authorList>
    </citation>
    <scope>NUCLEOTIDE SEQUENCE</scope>
    <source>
        <strain evidence="6">PacBioINE</strain>
    </source>
</reference>
<sequence>MTNPVELKYSKDHDWAKVEGKVVTLGITDHAQESLGDVVFVELPAVGDKIAAGESYGTVESVKAVSDIVAAVSGTVVAVNEGVVDAPDTLNNDPYGEGWLVRVEADDLKPLDNLLNVQQYEALLAEEEH</sequence>
<evidence type="ECO:0000313" key="6">
    <source>
        <dbReference type="EMBL" id="CAA7602863.1"/>
    </source>
</evidence>